<dbReference type="AlphaFoldDB" id="A0A0H5RAB0"/>
<sequence length="605" mass="67986">MTDNNAGLDTSIFTGHNFRIEQFVCAHSEQFVLDRAQGLYPLLENTRSQIHAYLKQILAEHYPTFVETSKGYATLENVFSDVRTLLGEYRDNVRTLSCVAVPNDAIDDKHEVAPDNFTELDLQPVIKLIADGYLESAAETIFAARQLPVSAKTLIGLDESACVLRESALRRIRSGVPYSEQVSLWMLLLESGAVDAASSSFFDLQTSRQAEICRSYAVPSLYAQLLGESLAAIESSLRLFRRVFLGRVPISKFIVWTAMQIENVSCLVCKNISLCDLFLNRNAFCDLLSVFVKMKEAGLNFEFAFESKHEEALLQSVDLTFTKEMHLVCEQISIQTFFRDCRRPIIWEGFQASVSASVVSLIDRCRDLCQSALTFSKIDGFSSLFAEHLSTFLHRFVAVVSSIARDCPSFSAEQGLESLSAIFCIKKLIGNGLLPLEDFAEICLENVEAEFEGHLQFCTSSFASFRVRGIVDWPPCDVVENSHHVPSRPIHRLIRDLKSYRSVLRQEFDGDVSSRAMNLVLCETIRLLACNDFWRRYAVESISSSCFAQISIDVEYMQISCFDLTESRCTNQTMGLLKQVLHQAELRAQCPEATSTSDVRNKDAG</sequence>
<dbReference type="EMBL" id="HACM01010165">
    <property type="protein sequence ID" value="CRZ10607.1"/>
    <property type="molecule type" value="Transcribed_RNA"/>
</dbReference>
<organism evidence="1">
    <name type="scientific">Spongospora subterranea</name>
    <dbReference type="NCBI Taxonomy" id="70186"/>
    <lineage>
        <taxon>Eukaryota</taxon>
        <taxon>Sar</taxon>
        <taxon>Rhizaria</taxon>
        <taxon>Endomyxa</taxon>
        <taxon>Phytomyxea</taxon>
        <taxon>Plasmodiophorida</taxon>
        <taxon>Plasmodiophoridae</taxon>
        <taxon>Spongospora</taxon>
    </lineage>
</organism>
<protein>
    <submittedName>
        <fullName evidence="1">Uncharacterized protein</fullName>
    </submittedName>
</protein>
<reference evidence="1" key="1">
    <citation type="submission" date="2015-04" db="EMBL/GenBank/DDBJ databases">
        <title>The genome sequence of the plant pathogenic Rhizarian Plasmodiophora brassicae reveals insights in its biotrophic life cycle and the origin of chitin synthesis.</title>
        <authorList>
            <person name="Schwelm A."/>
            <person name="Fogelqvist J."/>
            <person name="Knaust A."/>
            <person name="Julke S."/>
            <person name="Lilja T."/>
            <person name="Dhandapani V."/>
            <person name="Bonilla-Rosso G."/>
            <person name="Karlsson M."/>
            <person name="Shevchenko A."/>
            <person name="Choi S.R."/>
            <person name="Kim H.G."/>
            <person name="Park J.Y."/>
            <person name="Lim Y.P."/>
            <person name="Ludwig-Muller J."/>
            <person name="Dixelius C."/>
        </authorList>
    </citation>
    <scope>NUCLEOTIDE SEQUENCE</scope>
    <source>
        <tissue evidence="1">Potato root galls</tissue>
    </source>
</reference>
<proteinExistence type="predicted"/>
<evidence type="ECO:0000313" key="1">
    <source>
        <dbReference type="EMBL" id="CRZ10607.1"/>
    </source>
</evidence>
<name>A0A0H5RAB0_9EUKA</name>
<accession>A0A0H5RAB0</accession>